<dbReference type="EMBL" id="LDJH01000018">
    <property type="protein sequence ID" value="KRG56658.1"/>
    <property type="molecule type" value="Genomic_DNA"/>
</dbReference>
<proteinExistence type="predicted"/>
<dbReference type="CDD" id="cd03801">
    <property type="entry name" value="GT4_PimA-like"/>
    <property type="match status" value="1"/>
</dbReference>
<dbReference type="OrthoDB" id="9807209at2"/>
<evidence type="ECO:0000313" key="3">
    <source>
        <dbReference type="Proteomes" id="UP000051254"/>
    </source>
</evidence>
<accession>A0A0R0BR08</accession>
<dbReference type="STRING" id="266128.ABB25_10955"/>
<dbReference type="Pfam" id="PF13692">
    <property type="entry name" value="Glyco_trans_1_4"/>
    <property type="match status" value="1"/>
</dbReference>
<comment type="caution">
    <text evidence="2">The sequence shown here is derived from an EMBL/GenBank/DDBJ whole genome shotgun (WGS) entry which is preliminary data.</text>
</comment>
<dbReference type="Proteomes" id="UP000051254">
    <property type="component" value="Unassembled WGS sequence"/>
</dbReference>
<name>A0A0R0BR08_9GAMM</name>
<keyword evidence="2" id="KW-0808">Transferase</keyword>
<evidence type="ECO:0000313" key="2">
    <source>
        <dbReference type="EMBL" id="KRG56658.1"/>
    </source>
</evidence>
<protein>
    <submittedName>
        <fullName evidence="2">Glycosyl transferase family 1</fullName>
    </submittedName>
</protein>
<dbReference type="SUPFAM" id="SSF53756">
    <property type="entry name" value="UDP-Glycosyltransferase/glycogen phosphorylase"/>
    <property type="match status" value="1"/>
</dbReference>
<reference evidence="2 3" key="1">
    <citation type="submission" date="2015-05" db="EMBL/GenBank/DDBJ databases">
        <title>Genome sequencing and analysis of members of genus Stenotrophomonas.</title>
        <authorList>
            <person name="Patil P.P."/>
            <person name="Midha S."/>
            <person name="Patil P.B."/>
        </authorList>
    </citation>
    <scope>NUCLEOTIDE SEQUENCE [LARGE SCALE GENOMIC DNA]</scope>
    <source>
        <strain evidence="2 3">DSM 17805</strain>
    </source>
</reference>
<gene>
    <name evidence="2" type="ORF">ABB25_10955</name>
</gene>
<dbReference type="GO" id="GO:0016740">
    <property type="term" value="F:transferase activity"/>
    <property type="evidence" value="ECO:0007669"/>
    <property type="project" value="UniProtKB-KW"/>
</dbReference>
<keyword evidence="3" id="KW-1185">Reference proteome</keyword>
<feature type="chain" id="PRO_5006392897" evidence="1">
    <location>
        <begin position="23"/>
        <end position="416"/>
    </location>
</feature>
<dbReference type="AlphaFoldDB" id="A0A0R0BR08"/>
<organism evidence="2 3">
    <name type="scientific">Stenotrophomonas koreensis</name>
    <dbReference type="NCBI Taxonomy" id="266128"/>
    <lineage>
        <taxon>Bacteria</taxon>
        <taxon>Pseudomonadati</taxon>
        <taxon>Pseudomonadota</taxon>
        <taxon>Gammaproteobacteria</taxon>
        <taxon>Lysobacterales</taxon>
        <taxon>Lysobacteraceae</taxon>
        <taxon>Stenotrophomonas</taxon>
    </lineage>
</organism>
<feature type="signal peptide" evidence="1">
    <location>
        <begin position="1"/>
        <end position="22"/>
    </location>
</feature>
<dbReference type="PANTHER" id="PTHR12526">
    <property type="entry name" value="GLYCOSYLTRANSFERASE"/>
    <property type="match status" value="1"/>
</dbReference>
<dbReference type="PATRIC" id="fig|266128.3.peg.1070"/>
<sequence>MKPQRKKQVLVFMLAPSLPAVSGGDIYAVNALIPFADQVDYHLFCYIGGDEDREKVRQHQALYDSVFRSVHLEMRPLMPFQLPKVRRALKMAVQALQGLPFIDASYCSRSAVAAARRLAREHRIDAIEVNSAHLAFFRKFLPKVPGVLISHNIEGDIFPFWMPAGLSGWKLRFMQWIAERSRAAAKAVEIENAFGFSAMTFISANDQARVTADVPKYLMPLHFVQSGAAYAEKSKDVFNVLWMGGFGWYPNAEGVRWFASEIYPLLRERLSQAGIVLHFCGGSPPEELKALHDGQQVHVHGFVPDLQQLLDEAHLLMVPLLSGGGIRVKIVEAMSAGIPVLSTSKGCEGIGATDGMDIIVRDDAAGFAQALLDCAADRPRLAGQAEAGLALMARDYSMEKSLDAKRRAYRDAGVVL</sequence>
<evidence type="ECO:0000256" key="1">
    <source>
        <dbReference type="SAM" id="SignalP"/>
    </source>
</evidence>
<dbReference type="RefSeq" id="WP_057666719.1">
    <property type="nucleotide sequence ID" value="NZ_LDJH01000018.1"/>
</dbReference>
<keyword evidence="1" id="KW-0732">Signal</keyword>
<dbReference type="Gene3D" id="3.40.50.2000">
    <property type="entry name" value="Glycogen Phosphorylase B"/>
    <property type="match status" value="1"/>
</dbReference>